<organism evidence="11 12">
    <name type="scientific">Gracilibacillus oryzae</name>
    <dbReference type="NCBI Taxonomy" id="1672701"/>
    <lineage>
        <taxon>Bacteria</taxon>
        <taxon>Bacillati</taxon>
        <taxon>Bacillota</taxon>
        <taxon>Bacilli</taxon>
        <taxon>Bacillales</taxon>
        <taxon>Bacillaceae</taxon>
        <taxon>Gracilibacillus</taxon>
    </lineage>
</organism>
<evidence type="ECO:0000256" key="6">
    <source>
        <dbReference type="PROSITE-ProRule" id="PRU00284"/>
    </source>
</evidence>
<comment type="subcellular location">
    <subcellularLocation>
        <location evidence="1">Cell membrane</location>
    </subcellularLocation>
</comment>
<protein>
    <submittedName>
        <fullName evidence="11">Methyl-accepting chemotaxis protein</fullName>
    </submittedName>
</protein>
<keyword evidence="8" id="KW-0812">Transmembrane</keyword>
<evidence type="ECO:0000256" key="8">
    <source>
        <dbReference type="SAM" id="Phobius"/>
    </source>
</evidence>
<dbReference type="CDD" id="cd06225">
    <property type="entry name" value="HAMP"/>
    <property type="match status" value="1"/>
</dbReference>
<dbReference type="PANTHER" id="PTHR32089:SF112">
    <property type="entry name" value="LYSOZYME-LIKE PROTEIN-RELATED"/>
    <property type="match status" value="1"/>
</dbReference>
<keyword evidence="7" id="KW-0175">Coiled coil</keyword>
<feature type="transmembrane region" description="Helical" evidence="8">
    <location>
        <begin position="54"/>
        <end position="73"/>
    </location>
</feature>
<dbReference type="RefSeq" id="WP_153406516.1">
    <property type="nucleotide sequence ID" value="NZ_ML762447.1"/>
</dbReference>
<dbReference type="Pfam" id="PF00672">
    <property type="entry name" value="HAMP"/>
    <property type="match status" value="1"/>
</dbReference>
<gene>
    <name evidence="11" type="ORF">F9U64_19295</name>
</gene>
<evidence type="ECO:0000256" key="2">
    <source>
        <dbReference type="ARBA" id="ARBA00022475"/>
    </source>
</evidence>
<evidence type="ECO:0000256" key="3">
    <source>
        <dbReference type="ARBA" id="ARBA00023136"/>
    </source>
</evidence>
<keyword evidence="4 6" id="KW-0807">Transducer</keyword>
<proteinExistence type="inferred from homology"/>
<evidence type="ECO:0000259" key="10">
    <source>
        <dbReference type="PROSITE" id="PS50885"/>
    </source>
</evidence>
<dbReference type="OrthoDB" id="9807021at2"/>
<keyword evidence="3 8" id="KW-0472">Membrane</keyword>
<keyword evidence="12" id="KW-1185">Reference proteome</keyword>
<dbReference type="PROSITE" id="PS50885">
    <property type="entry name" value="HAMP"/>
    <property type="match status" value="1"/>
</dbReference>
<evidence type="ECO:0000256" key="7">
    <source>
        <dbReference type="SAM" id="Coils"/>
    </source>
</evidence>
<dbReference type="AlphaFoldDB" id="A0A7C8GQZ7"/>
<dbReference type="SMART" id="SM00283">
    <property type="entry name" value="MA"/>
    <property type="match status" value="1"/>
</dbReference>
<feature type="coiled-coil region" evidence="7">
    <location>
        <begin position="387"/>
        <end position="414"/>
    </location>
</feature>
<feature type="transmembrane region" description="Helical" evidence="8">
    <location>
        <begin position="12"/>
        <end position="34"/>
    </location>
</feature>
<dbReference type="EMBL" id="WEID01000101">
    <property type="protein sequence ID" value="KAB8126754.1"/>
    <property type="molecule type" value="Genomic_DNA"/>
</dbReference>
<evidence type="ECO:0000256" key="4">
    <source>
        <dbReference type="ARBA" id="ARBA00023224"/>
    </source>
</evidence>
<evidence type="ECO:0000313" key="11">
    <source>
        <dbReference type="EMBL" id="KAB8126754.1"/>
    </source>
</evidence>
<dbReference type="InterPro" id="IPR003660">
    <property type="entry name" value="HAMP_dom"/>
</dbReference>
<reference evidence="11 12" key="1">
    <citation type="submission" date="2019-10" db="EMBL/GenBank/DDBJ databases">
        <title>Gracilibacillus sp. nov. isolated from rice seeds.</title>
        <authorList>
            <person name="He S."/>
        </authorList>
    </citation>
    <scope>NUCLEOTIDE SEQUENCE [LARGE SCALE GENOMIC DNA]</scope>
    <source>
        <strain evidence="11 12">TD8</strain>
    </source>
</reference>
<evidence type="ECO:0000313" key="12">
    <source>
        <dbReference type="Proteomes" id="UP000480246"/>
    </source>
</evidence>
<feature type="domain" description="Methyl-accepting transducer" evidence="9">
    <location>
        <begin position="141"/>
        <end position="377"/>
    </location>
</feature>
<name>A0A7C8GQZ7_9BACI</name>
<dbReference type="Pfam" id="PF00015">
    <property type="entry name" value="MCPsignal"/>
    <property type="match status" value="1"/>
</dbReference>
<sequence>MNQKLPFWNRLQVRIIFTLVVVLFLNSFIANLIIDLISMTGIQLGIIGIWLNNFMNVITATVLISILVRILILQPIKKMERVMQVFENGDLDARLRMKDNHEIAQLSRRMNLLFENIATYQKTQQKQIQIVEEKSEIISSKVKQITKGLSQINHNQEKLTSYSARNVGSFEETTTIVENMNNAFQTIAHELEEVTVSFQALREDAENNIVKIENSSQVMREIATQSDETKTSIMNLAREIEKIRDIVTLINDISEQTNLLALNASIEAARAGEHGKGFSIVADEVRKLAERSVKATEQIDGTVERIMADAEEIASQTETRAEHIHKEAGQILSLNDGFTKMVDNIVGNIQHTEQINQQTQSIAGSSTDINTTMEQLSINSEKTNQQIIEMKTALDEQLGETEEMEQEIDVLRKSFVS</sequence>
<feature type="domain" description="HAMP" evidence="10">
    <location>
        <begin position="70"/>
        <end position="122"/>
    </location>
</feature>
<evidence type="ECO:0000256" key="1">
    <source>
        <dbReference type="ARBA" id="ARBA00004236"/>
    </source>
</evidence>
<dbReference type="Gene3D" id="1.10.287.950">
    <property type="entry name" value="Methyl-accepting chemotaxis protein"/>
    <property type="match status" value="1"/>
</dbReference>
<accession>A0A7C8GQZ7</accession>
<dbReference type="PROSITE" id="PS50111">
    <property type="entry name" value="CHEMOTAXIS_TRANSDUC_2"/>
    <property type="match status" value="1"/>
</dbReference>
<keyword evidence="2" id="KW-1003">Cell membrane</keyword>
<dbReference type="InterPro" id="IPR004089">
    <property type="entry name" value="MCPsignal_dom"/>
</dbReference>
<dbReference type="GO" id="GO:0005886">
    <property type="term" value="C:plasma membrane"/>
    <property type="evidence" value="ECO:0007669"/>
    <property type="project" value="UniProtKB-SubCell"/>
</dbReference>
<dbReference type="PANTHER" id="PTHR32089">
    <property type="entry name" value="METHYL-ACCEPTING CHEMOTAXIS PROTEIN MCPB"/>
    <property type="match status" value="1"/>
</dbReference>
<comment type="caution">
    <text evidence="11">The sequence shown here is derived from an EMBL/GenBank/DDBJ whole genome shotgun (WGS) entry which is preliminary data.</text>
</comment>
<comment type="similarity">
    <text evidence="5">Belongs to the methyl-accepting chemotaxis (MCP) protein family.</text>
</comment>
<evidence type="ECO:0000259" key="9">
    <source>
        <dbReference type="PROSITE" id="PS50111"/>
    </source>
</evidence>
<keyword evidence="8" id="KW-1133">Transmembrane helix</keyword>
<dbReference type="Proteomes" id="UP000480246">
    <property type="component" value="Unassembled WGS sequence"/>
</dbReference>
<dbReference type="SMART" id="SM00304">
    <property type="entry name" value="HAMP"/>
    <property type="match status" value="1"/>
</dbReference>
<dbReference type="GO" id="GO:0007165">
    <property type="term" value="P:signal transduction"/>
    <property type="evidence" value="ECO:0007669"/>
    <property type="project" value="UniProtKB-KW"/>
</dbReference>
<evidence type="ECO:0000256" key="5">
    <source>
        <dbReference type="ARBA" id="ARBA00029447"/>
    </source>
</evidence>
<dbReference type="SUPFAM" id="SSF58104">
    <property type="entry name" value="Methyl-accepting chemotaxis protein (MCP) signaling domain"/>
    <property type="match status" value="1"/>
</dbReference>